<gene>
    <name evidence="2" type="ORF">ACFSOX_01060</name>
</gene>
<proteinExistence type="predicted"/>
<evidence type="ECO:0000313" key="3">
    <source>
        <dbReference type="Proteomes" id="UP001597314"/>
    </source>
</evidence>
<dbReference type="EMBL" id="JBHUIW010000001">
    <property type="protein sequence ID" value="MFD2180729.1"/>
    <property type="molecule type" value="Genomic_DNA"/>
</dbReference>
<protein>
    <submittedName>
        <fullName evidence="2">Uncharacterized protein</fullName>
    </submittedName>
</protein>
<evidence type="ECO:0000313" key="2">
    <source>
        <dbReference type="EMBL" id="MFD2180729.1"/>
    </source>
</evidence>
<accession>A0ABW5ACQ3</accession>
<reference evidence="3" key="1">
    <citation type="journal article" date="2019" name="Int. J. Syst. Evol. Microbiol.">
        <title>The Global Catalogue of Microorganisms (GCM) 10K type strain sequencing project: providing services to taxonomists for standard genome sequencing and annotation.</title>
        <authorList>
            <consortium name="The Broad Institute Genomics Platform"/>
            <consortium name="The Broad Institute Genome Sequencing Center for Infectious Disease"/>
            <person name="Wu L."/>
            <person name="Ma J."/>
        </authorList>
    </citation>
    <scope>NUCLEOTIDE SEQUENCE [LARGE SCALE GENOMIC DNA]</scope>
    <source>
        <strain evidence="3">CGMCC 1.6774</strain>
    </source>
</reference>
<dbReference type="Proteomes" id="UP001597314">
    <property type="component" value="Unassembled WGS sequence"/>
</dbReference>
<evidence type="ECO:0000256" key="1">
    <source>
        <dbReference type="SAM" id="SignalP"/>
    </source>
</evidence>
<keyword evidence="3" id="KW-1185">Reference proteome</keyword>
<organism evidence="2 3">
    <name type="scientific">Rhodoplanes azumiensis</name>
    <dbReference type="NCBI Taxonomy" id="1897628"/>
    <lineage>
        <taxon>Bacteria</taxon>
        <taxon>Pseudomonadati</taxon>
        <taxon>Pseudomonadota</taxon>
        <taxon>Alphaproteobacteria</taxon>
        <taxon>Hyphomicrobiales</taxon>
        <taxon>Nitrobacteraceae</taxon>
        <taxon>Rhodoplanes</taxon>
    </lineage>
</organism>
<name>A0ABW5ACQ3_9BRAD</name>
<feature type="chain" id="PRO_5046873362" evidence="1">
    <location>
        <begin position="20"/>
        <end position="111"/>
    </location>
</feature>
<keyword evidence="1" id="KW-0732">Signal</keyword>
<sequence length="111" mass="11252">MRKFLLSLAVAGSAGLLLAASIPTAADARGRGVYVGPRGGVAVYRGGGVYRGGYYGGPYRGAYVRRGVGWGVGAAAVGAAAVGAAAAYGAYPYGYGYYAPQCGYYPYPPCY</sequence>
<dbReference type="RefSeq" id="WP_378475940.1">
    <property type="nucleotide sequence ID" value="NZ_JBHUIW010000001.1"/>
</dbReference>
<comment type="caution">
    <text evidence="2">The sequence shown here is derived from an EMBL/GenBank/DDBJ whole genome shotgun (WGS) entry which is preliminary data.</text>
</comment>
<feature type="signal peptide" evidence="1">
    <location>
        <begin position="1"/>
        <end position="19"/>
    </location>
</feature>